<dbReference type="PANTHER" id="PTHR22946">
    <property type="entry name" value="DIENELACTONE HYDROLASE DOMAIN-CONTAINING PROTEIN-RELATED"/>
    <property type="match status" value="1"/>
</dbReference>
<keyword evidence="1" id="KW-0378">Hydrolase</keyword>
<dbReference type="InterPro" id="IPR029058">
    <property type="entry name" value="AB_hydrolase_fold"/>
</dbReference>
<name>A0A2M6YE49_9BACT</name>
<feature type="domain" description="Peptidase S9 prolyl oligopeptidase catalytic" evidence="2">
    <location>
        <begin position="176"/>
        <end position="326"/>
    </location>
</feature>
<reference evidence="4" key="1">
    <citation type="submission" date="2017-09" db="EMBL/GenBank/DDBJ databases">
        <title>Depth-based differentiation of microbial function through sediment-hosted aquifers and enrichment of novel symbionts in the deep terrestrial subsurface.</title>
        <authorList>
            <person name="Probst A.J."/>
            <person name="Ladd B."/>
            <person name="Jarett J.K."/>
            <person name="Geller-Mcgrath D.E."/>
            <person name="Sieber C.M.K."/>
            <person name="Emerson J.B."/>
            <person name="Anantharaman K."/>
            <person name="Thomas B.C."/>
            <person name="Malmstrom R."/>
            <person name="Stieglmeier M."/>
            <person name="Klingl A."/>
            <person name="Woyke T."/>
            <person name="Ryan C.M."/>
            <person name="Banfield J.F."/>
        </authorList>
    </citation>
    <scope>NUCLEOTIDE SEQUENCE [LARGE SCALE GENOMIC DNA]</scope>
</reference>
<sequence>MKIKTVILTLLFFISVSAGYFLVHAKFKKPLLKPLPLLKYTFENLKNTKFTASQITLGDKVSDTSQIFYFNIPEKVSGLMNFPDKPGTYPVIVMFRGYIPKETFKSGSGSQPSAKVLANNGFITLAPDFLGYGQSASPSAQPFEERFQTVISALTLLASLENLNSTLGASYAGQIKADLTKVGIWGHSNGGAIALSALAISGLTYPTVLWAPVSKSFPYSILYYTDETDDQGKYLRAALADFEEDYTAEDFSPPRYFNWIKAPILVNQGLDDQEAPYWWSDELVKNLKSYGLEVKYFKYANADHNFLPSGWNQAITNTVNFFKAQLK</sequence>
<dbReference type="GO" id="GO:0006508">
    <property type="term" value="P:proteolysis"/>
    <property type="evidence" value="ECO:0007669"/>
    <property type="project" value="InterPro"/>
</dbReference>
<dbReference type="Gene3D" id="3.40.50.1820">
    <property type="entry name" value="alpha/beta hydrolase"/>
    <property type="match status" value="1"/>
</dbReference>
<evidence type="ECO:0000256" key="1">
    <source>
        <dbReference type="ARBA" id="ARBA00022801"/>
    </source>
</evidence>
<comment type="caution">
    <text evidence="3">The sequence shown here is derived from an EMBL/GenBank/DDBJ whole genome shotgun (WGS) entry which is preliminary data.</text>
</comment>
<evidence type="ECO:0000313" key="3">
    <source>
        <dbReference type="EMBL" id="PIU28436.1"/>
    </source>
</evidence>
<dbReference type="AlphaFoldDB" id="A0A2M6YE49"/>
<dbReference type="GO" id="GO:0008236">
    <property type="term" value="F:serine-type peptidase activity"/>
    <property type="evidence" value="ECO:0007669"/>
    <property type="project" value="InterPro"/>
</dbReference>
<dbReference type="GO" id="GO:0052689">
    <property type="term" value="F:carboxylic ester hydrolase activity"/>
    <property type="evidence" value="ECO:0007669"/>
    <property type="project" value="UniProtKB-ARBA"/>
</dbReference>
<evidence type="ECO:0000313" key="4">
    <source>
        <dbReference type="Proteomes" id="UP000231669"/>
    </source>
</evidence>
<accession>A0A2M6YE49</accession>
<proteinExistence type="predicted"/>
<dbReference type="SUPFAM" id="SSF53474">
    <property type="entry name" value="alpha/beta-Hydrolases"/>
    <property type="match status" value="1"/>
</dbReference>
<dbReference type="EMBL" id="PEXE01000031">
    <property type="protein sequence ID" value="PIU28436.1"/>
    <property type="molecule type" value="Genomic_DNA"/>
</dbReference>
<dbReference type="PANTHER" id="PTHR22946:SF9">
    <property type="entry name" value="POLYKETIDE TRANSFERASE AF380"/>
    <property type="match status" value="1"/>
</dbReference>
<dbReference type="InterPro" id="IPR001375">
    <property type="entry name" value="Peptidase_S9_cat"/>
</dbReference>
<dbReference type="Proteomes" id="UP000231669">
    <property type="component" value="Unassembled WGS sequence"/>
</dbReference>
<dbReference type="InterPro" id="IPR050261">
    <property type="entry name" value="FrsA_esterase"/>
</dbReference>
<evidence type="ECO:0000259" key="2">
    <source>
        <dbReference type="Pfam" id="PF00326"/>
    </source>
</evidence>
<organism evidence="3 4">
    <name type="scientific">Candidatus Woesebacteria bacterium CG07_land_8_20_14_0_80_44_9</name>
    <dbReference type="NCBI Taxonomy" id="1975058"/>
    <lineage>
        <taxon>Bacteria</taxon>
        <taxon>Candidatus Woeseibacteriota</taxon>
    </lineage>
</organism>
<dbReference type="Pfam" id="PF00326">
    <property type="entry name" value="Peptidase_S9"/>
    <property type="match status" value="1"/>
</dbReference>
<protein>
    <recommendedName>
        <fullName evidence="2">Peptidase S9 prolyl oligopeptidase catalytic domain-containing protein</fullName>
    </recommendedName>
</protein>
<gene>
    <name evidence="3" type="ORF">COT08_01325</name>
</gene>